<evidence type="ECO:0000313" key="3">
    <source>
        <dbReference type="Proteomes" id="UP001215598"/>
    </source>
</evidence>
<sequence>MRLNDVAAAAVRTVDWDARWCSTVERSWWWVLAGVVGRIPRAVDSAAPGKRLDIVVVMIVRCVDSGGMSAFVTDAYSRVSHHAVSLAVSPHAVDRDFFLLAPIRRPPRIPPKRNTMNFKTICDTTGHNSLGRASRDATEPGVLSEPMTGHAR</sequence>
<dbReference type="Proteomes" id="UP001215598">
    <property type="component" value="Unassembled WGS sequence"/>
</dbReference>
<name>A0AAD7MWN0_9AGAR</name>
<comment type="caution">
    <text evidence="2">The sequence shown here is derived from an EMBL/GenBank/DDBJ whole genome shotgun (WGS) entry which is preliminary data.</text>
</comment>
<gene>
    <name evidence="2" type="ORF">B0H16DRAFT_1467097</name>
</gene>
<organism evidence="2 3">
    <name type="scientific">Mycena metata</name>
    <dbReference type="NCBI Taxonomy" id="1033252"/>
    <lineage>
        <taxon>Eukaryota</taxon>
        <taxon>Fungi</taxon>
        <taxon>Dikarya</taxon>
        <taxon>Basidiomycota</taxon>
        <taxon>Agaricomycotina</taxon>
        <taxon>Agaricomycetes</taxon>
        <taxon>Agaricomycetidae</taxon>
        <taxon>Agaricales</taxon>
        <taxon>Marasmiineae</taxon>
        <taxon>Mycenaceae</taxon>
        <taxon>Mycena</taxon>
    </lineage>
</organism>
<reference evidence="2" key="1">
    <citation type="submission" date="2023-03" db="EMBL/GenBank/DDBJ databases">
        <title>Massive genome expansion in bonnet fungi (Mycena s.s.) driven by repeated elements and novel gene families across ecological guilds.</title>
        <authorList>
            <consortium name="Lawrence Berkeley National Laboratory"/>
            <person name="Harder C.B."/>
            <person name="Miyauchi S."/>
            <person name="Viragh M."/>
            <person name="Kuo A."/>
            <person name="Thoen E."/>
            <person name="Andreopoulos B."/>
            <person name="Lu D."/>
            <person name="Skrede I."/>
            <person name="Drula E."/>
            <person name="Henrissat B."/>
            <person name="Morin E."/>
            <person name="Kohler A."/>
            <person name="Barry K."/>
            <person name="LaButti K."/>
            <person name="Morin E."/>
            <person name="Salamov A."/>
            <person name="Lipzen A."/>
            <person name="Mereny Z."/>
            <person name="Hegedus B."/>
            <person name="Baldrian P."/>
            <person name="Stursova M."/>
            <person name="Weitz H."/>
            <person name="Taylor A."/>
            <person name="Grigoriev I.V."/>
            <person name="Nagy L.G."/>
            <person name="Martin F."/>
            <person name="Kauserud H."/>
        </authorList>
    </citation>
    <scope>NUCLEOTIDE SEQUENCE</scope>
    <source>
        <strain evidence="2">CBHHK182m</strain>
    </source>
</reference>
<protein>
    <submittedName>
        <fullName evidence="2">Uncharacterized protein</fullName>
    </submittedName>
</protein>
<keyword evidence="3" id="KW-1185">Reference proteome</keyword>
<dbReference type="EMBL" id="JARKIB010000126">
    <property type="protein sequence ID" value="KAJ7735479.1"/>
    <property type="molecule type" value="Genomic_DNA"/>
</dbReference>
<evidence type="ECO:0000256" key="1">
    <source>
        <dbReference type="SAM" id="MobiDB-lite"/>
    </source>
</evidence>
<proteinExistence type="predicted"/>
<dbReference type="AlphaFoldDB" id="A0AAD7MWN0"/>
<accession>A0AAD7MWN0</accession>
<feature type="region of interest" description="Disordered" evidence="1">
    <location>
        <begin position="129"/>
        <end position="152"/>
    </location>
</feature>
<evidence type="ECO:0000313" key="2">
    <source>
        <dbReference type="EMBL" id="KAJ7735479.1"/>
    </source>
</evidence>